<protein>
    <recommendedName>
        <fullName evidence="9">DDE Tnp4 domain-containing protein</fullName>
    </recommendedName>
</protein>
<proteinExistence type="inferred from homology"/>
<dbReference type="GO" id="GO:0046872">
    <property type="term" value="F:metal ion binding"/>
    <property type="evidence" value="ECO:0007669"/>
    <property type="project" value="UniProtKB-KW"/>
</dbReference>
<feature type="domain" description="DDE Tnp4" evidence="9">
    <location>
        <begin position="86"/>
        <end position="208"/>
    </location>
</feature>
<gene>
    <name evidence="10" type="ORF">NDU88_001977</name>
</gene>
<keyword evidence="11" id="KW-1185">Reference proteome</keyword>
<evidence type="ECO:0000256" key="5">
    <source>
        <dbReference type="ARBA" id="ARBA00022723"/>
    </source>
</evidence>
<comment type="caution">
    <text evidence="10">The sequence shown here is derived from an EMBL/GenBank/DDBJ whole genome shotgun (WGS) entry which is preliminary data.</text>
</comment>
<evidence type="ECO:0000256" key="2">
    <source>
        <dbReference type="ARBA" id="ARBA00004123"/>
    </source>
</evidence>
<evidence type="ECO:0000256" key="7">
    <source>
        <dbReference type="ARBA" id="ARBA00023242"/>
    </source>
</evidence>
<keyword evidence="4" id="KW-0540">Nuclease</keyword>
<dbReference type="InterPro" id="IPR045249">
    <property type="entry name" value="HARBI1-like"/>
</dbReference>
<evidence type="ECO:0000256" key="8">
    <source>
        <dbReference type="SAM" id="MobiDB-lite"/>
    </source>
</evidence>
<comment type="similarity">
    <text evidence="3">Belongs to the HARBI1 family.</text>
</comment>
<reference evidence="10" key="1">
    <citation type="journal article" date="2022" name="bioRxiv">
        <title>Sequencing and chromosome-scale assembly of the giantPleurodeles waltlgenome.</title>
        <authorList>
            <person name="Brown T."/>
            <person name="Elewa A."/>
            <person name="Iarovenko S."/>
            <person name="Subramanian E."/>
            <person name="Araus A.J."/>
            <person name="Petzold A."/>
            <person name="Susuki M."/>
            <person name="Suzuki K.-i.T."/>
            <person name="Hayashi T."/>
            <person name="Toyoda A."/>
            <person name="Oliveira C."/>
            <person name="Osipova E."/>
            <person name="Leigh N.D."/>
            <person name="Simon A."/>
            <person name="Yun M.H."/>
        </authorList>
    </citation>
    <scope>NUCLEOTIDE SEQUENCE</scope>
    <source>
        <strain evidence="10">20211129_DDA</strain>
        <tissue evidence="10">Liver</tissue>
    </source>
</reference>
<evidence type="ECO:0000256" key="3">
    <source>
        <dbReference type="ARBA" id="ARBA00006958"/>
    </source>
</evidence>
<dbReference type="GO" id="GO:0004518">
    <property type="term" value="F:nuclease activity"/>
    <property type="evidence" value="ECO:0007669"/>
    <property type="project" value="UniProtKB-KW"/>
</dbReference>
<sequence length="536" mass="58528">MEERHVIVTYRFDRATIQELCTQLEPDLISPIRHPTGIPPDVQVLSELHFPASGSFQTTVAMASAMSQPMFSNVLSRVLSALLKHMVCLADQYISQVNAMFPGSVHDAYILRNSSIPDMMGELQRHRVWLLGDSGYPNLSWLLTPVRNPRTRAEERYNEGHGGTRRVIERTFGLLKARFRCLHMTGGSLFYSSKKVCDIIIACSMLHNLALRRQVPFLQEDDPDDGVVAAVEPVEPVDSDEDEADEDENDNKESYSNIFNETQGPLSWRLSVCRGWGAGVLVLWWGVLSTSAGGGSGHFIVLASVRGPLECHGVPQGLLNVRQNPYDGAQGGADGPELLPERQILLLLQMQGLLQLVQDRCHRLLGVVVCSHDGGEGLVESRFPWPVLPLLHSSPPSSPVFLCLRPLDRVPTTTAPRVPVVVGVVGYPGCPVVVDTPLIDLSWVGSAAVCTANGIPRLKDHRVDSWVVIAWACFCWRGGGGFVSAYLSLTFGVADLCGCLNFGGIRDVCHNSCGGLPPRCIGGLLHGGKRLLPPML</sequence>
<dbReference type="InterPro" id="IPR027806">
    <property type="entry name" value="HARBI1_dom"/>
</dbReference>
<dbReference type="EMBL" id="JANPWB010000002">
    <property type="protein sequence ID" value="KAJ1206574.1"/>
    <property type="molecule type" value="Genomic_DNA"/>
</dbReference>
<organism evidence="10 11">
    <name type="scientific">Pleurodeles waltl</name>
    <name type="common">Iberian ribbed newt</name>
    <dbReference type="NCBI Taxonomy" id="8319"/>
    <lineage>
        <taxon>Eukaryota</taxon>
        <taxon>Metazoa</taxon>
        <taxon>Chordata</taxon>
        <taxon>Craniata</taxon>
        <taxon>Vertebrata</taxon>
        <taxon>Euteleostomi</taxon>
        <taxon>Amphibia</taxon>
        <taxon>Batrachia</taxon>
        <taxon>Caudata</taxon>
        <taxon>Salamandroidea</taxon>
        <taxon>Salamandridae</taxon>
        <taxon>Pleurodelinae</taxon>
        <taxon>Pleurodeles</taxon>
    </lineage>
</organism>
<dbReference type="GO" id="GO:0016787">
    <property type="term" value="F:hydrolase activity"/>
    <property type="evidence" value="ECO:0007669"/>
    <property type="project" value="UniProtKB-KW"/>
</dbReference>
<dbReference type="Proteomes" id="UP001066276">
    <property type="component" value="Chromosome 1_2"/>
</dbReference>
<dbReference type="PANTHER" id="PTHR22930">
    <property type="match status" value="1"/>
</dbReference>
<dbReference type="Pfam" id="PF13359">
    <property type="entry name" value="DDE_Tnp_4"/>
    <property type="match status" value="1"/>
</dbReference>
<comment type="cofactor">
    <cofactor evidence="1">
        <name>a divalent metal cation</name>
        <dbReference type="ChEBI" id="CHEBI:60240"/>
    </cofactor>
</comment>
<dbReference type="PANTHER" id="PTHR22930:SF267">
    <property type="entry name" value="NUCLEASE HARBI1-RELATED"/>
    <property type="match status" value="1"/>
</dbReference>
<feature type="region of interest" description="Disordered" evidence="8">
    <location>
        <begin position="233"/>
        <end position="258"/>
    </location>
</feature>
<evidence type="ECO:0000313" key="10">
    <source>
        <dbReference type="EMBL" id="KAJ1206574.1"/>
    </source>
</evidence>
<dbReference type="AlphaFoldDB" id="A0AAV7W360"/>
<keyword evidence="6" id="KW-0378">Hydrolase</keyword>
<name>A0AAV7W360_PLEWA</name>
<dbReference type="GO" id="GO:0005634">
    <property type="term" value="C:nucleus"/>
    <property type="evidence" value="ECO:0007669"/>
    <property type="project" value="UniProtKB-SubCell"/>
</dbReference>
<accession>A0AAV7W360</accession>
<evidence type="ECO:0000259" key="9">
    <source>
        <dbReference type="Pfam" id="PF13359"/>
    </source>
</evidence>
<evidence type="ECO:0000256" key="6">
    <source>
        <dbReference type="ARBA" id="ARBA00022801"/>
    </source>
</evidence>
<keyword evidence="5" id="KW-0479">Metal-binding</keyword>
<evidence type="ECO:0000256" key="4">
    <source>
        <dbReference type="ARBA" id="ARBA00022722"/>
    </source>
</evidence>
<comment type="subcellular location">
    <subcellularLocation>
        <location evidence="2">Nucleus</location>
    </subcellularLocation>
</comment>
<feature type="compositionally biased region" description="Acidic residues" evidence="8">
    <location>
        <begin position="235"/>
        <end position="250"/>
    </location>
</feature>
<keyword evidence="7" id="KW-0539">Nucleus</keyword>
<evidence type="ECO:0000256" key="1">
    <source>
        <dbReference type="ARBA" id="ARBA00001968"/>
    </source>
</evidence>
<evidence type="ECO:0000313" key="11">
    <source>
        <dbReference type="Proteomes" id="UP001066276"/>
    </source>
</evidence>